<reference evidence="14 15" key="1">
    <citation type="submission" date="2018-06" db="EMBL/GenBank/DDBJ databases">
        <authorList>
            <consortium name="Pathogen Informatics"/>
            <person name="Doyle S."/>
        </authorList>
    </citation>
    <scope>NUCLEOTIDE SEQUENCE [LARGE SCALE GENOMIC DNA]</scope>
    <source>
        <strain evidence="14 15">NCTC13456</strain>
    </source>
</reference>
<dbReference type="GO" id="GO:0003677">
    <property type="term" value="F:DNA binding"/>
    <property type="evidence" value="ECO:0007669"/>
    <property type="project" value="UniProtKB-KW"/>
</dbReference>
<dbReference type="Pfam" id="PF13155">
    <property type="entry name" value="Toprim_2"/>
    <property type="match status" value="1"/>
</dbReference>
<comment type="caution">
    <text evidence="12">Lacks conserved residue(s) required for the propagation of feature annotation.</text>
</comment>
<dbReference type="Gene3D" id="3.40.1360.10">
    <property type="match status" value="1"/>
</dbReference>
<keyword evidence="7" id="KW-0863">Zinc-finger</keyword>
<keyword evidence="11 12" id="KW-0804">Transcription</keyword>
<dbReference type="InterPro" id="IPR037068">
    <property type="entry name" value="DNA_primase_core_N_sf"/>
</dbReference>
<dbReference type="InterPro" id="IPR002694">
    <property type="entry name" value="Znf_CHC2"/>
</dbReference>
<dbReference type="GO" id="GO:0008270">
    <property type="term" value="F:zinc ion binding"/>
    <property type="evidence" value="ECO:0007669"/>
    <property type="project" value="UniProtKB-KW"/>
</dbReference>
<dbReference type="RefSeq" id="WP_114999481.1">
    <property type="nucleotide sequence ID" value="NZ_UFXS01000001.1"/>
</dbReference>
<keyword evidence="5 12" id="KW-0235">DNA replication</keyword>
<dbReference type="GO" id="GO:0006269">
    <property type="term" value="P:DNA replication, synthesis of primer"/>
    <property type="evidence" value="ECO:0007669"/>
    <property type="project" value="UniProtKB-UniRule"/>
</dbReference>
<dbReference type="GO" id="GO:0005737">
    <property type="term" value="C:cytoplasm"/>
    <property type="evidence" value="ECO:0007669"/>
    <property type="project" value="TreeGrafter"/>
</dbReference>
<dbReference type="GO" id="GO:0003899">
    <property type="term" value="F:DNA-directed RNA polymerase activity"/>
    <property type="evidence" value="ECO:0007669"/>
    <property type="project" value="UniProtKB-UniRule"/>
</dbReference>
<keyword evidence="9" id="KW-0460">Magnesium</keyword>
<evidence type="ECO:0000256" key="10">
    <source>
        <dbReference type="ARBA" id="ARBA00023125"/>
    </source>
</evidence>
<dbReference type="SUPFAM" id="SSF57783">
    <property type="entry name" value="Zinc beta-ribbon"/>
    <property type="match status" value="1"/>
</dbReference>
<keyword evidence="2 12" id="KW-0639">Primosome</keyword>
<evidence type="ECO:0000256" key="4">
    <source>
        <dbReference type="ARBA" id="ARBA00022695"/>
    </source>
</evidence>
<dbReference type="Gene3D" id="3.90.580.10">
    <property type="entry name" value="Zinc finger, CHC2-type domain"/>
    <property type="match status" value="1"/>
</dbReference>
<dbReference type="STRING" id="343874.GCA_000805695_02313"/>
<name>A0A376G4W6_9FLAO</name>
<dbReference type="SUPFAM" id="SSF56731">
    <property type="entry name" value="DNA primase core"/>
    <property type="match status" value="1"/>
</dbReference>
<evidence type="ECO:0000313" key="15">
    <source>
        <dbReference type="Proteomes" id="UP000254737"/>
    </source>
</evidence>
<proteinExistence type="inferred from homology"/>
<keyword evidence="1 12" id="KW-0240">DNA-directed RNA polymerase</keyword>
<dbReference type="SMART" id="SM00493">
    <property type="entry name" value="TOPRIM"/>
    <property type="match status" value="1"/>
</dbReference>
<dbReference type="NCBIfam" id="TIGR01391">
    <property type="entry name" value="dnaG"/>
    <property type="match status" value="1"/>
</dbReference>
<comment type="similarity">
    <text evidence="12">Belongs to the DnaG primase family.</text>
</comment>
<dbReference type="GO" id="GO:0000428">
    <property type="term" value="C:DNA-directed RNA polymerase complex"/>
    <property type="evidence" value="ECO:0007669"/>
    <property type="project" value="UniProtKB-KW"/>
</dbReference>
<dbReference type="HAMAP" id="MF_00974">
    <property type="entry name" value="DNA_primase_DnaG"/>
    <property type="match status" value="1"/>
</dbReference>
<organism evidence="14 15">
    <name type="scientific">Empedobacter falsenii</name>
    <dbReference type="NCBI Taxonomy" id="343874"/>
    <lineage>
        <taxon>Bacteria</taxon>
        <taxon>Pseudomonadati</taxon>
        <taxon>Bacteroidota</taxon>
        <taxon>Flavobacteriia</taxon>
        <taxon>Flavobacteriales</taxon>
        <taxon>Weeksellaceae</taxon>
        <taxon>Empedobacter</taxon>
    </lineage>
</organism>
<dbReference type="InterPro" id="IPR013264">
    <property type="entry name" value="DNAG_N"/>
</dbReference>
<dbReference type="PANTHER" id="PTHR30313:SF2">
    <property type="entry name" value="DNA PRIMASE"/>
    <property type="match status" value="1"/>
</dbReference>
<dbReference type="Proteomes" id="UP000254737">
    <property type="component" value="Unassembled WGS sequence"/>
</dbReference>
<dbReference type="PROSITE" id="PS50880">
    <property type="entry name" value="TOPRIM"/>
    <property type="match status" value="1"/>
</dbReference>
<evidence type="ECO:0000256" key="12">
    <source>
        <dbReference type="HAMAP-Rule" id="MF_00974"/>
    </source>
</evidence>
<accession>A0A376G4W6</accession>
<keyword evidence="6" id="KW-0479">Metal-binding</keyword>
<gene>
    <name evidence="14" type="primary">dnaG_2</name>
    <name evidence="12" type="synonym">dnaG</name>
    <name evidence="14" type="ORF">NCTC13456_01321</name>
</gene>
<evidence type="ECO:0000256" key="11">
    <source>
        <dbReference type="ARBA" id="ARBA00023163"/>
    </source>
</evidence>
<evidence type="ECO:0000256" key="6">
    <source>
        <dbReference type="ARBA" id="ARBA00022723"/>
    </source>
</evidence>
<feature type="domain" description="Toprim" evidence="13">
    <location>
        <begin position="261"/>
        <end position="344"/>
    </location>
</feature>
<dbReference type="FunFam" id="3.40.1360.10:FF:000002">
    <property type="entry name" value="DNA primase"/>
    <property type="match status" value="1"/>
</dbReference>
<evidence type="ECO:0000313" key="14">
    <source>
        <dbReference type="EMBL" id="STD55021.1"/>
    </source>
</evidence>
<evidence type="ECO:0000256" key="2">
    <source>
        <dbReference type="ARBA" id="ARBA00022515"/>
    </source>
</evidence>
<comment type="subunit">
    <text evidence="12">Monomer. Interacts with DnaB.</text>
</comment>
<keyword evidence="3 12" id="KW-0808">Transferase</keyword>
<dbReference type="Pfam" id="PF08275">
    <property type="entry name" value="DNAG_N"/>
    <property type="match status" value="1"/>
</dbReference>
<dbReference type="InterPro" id="IPR006295">
    <property type="entry name" value="DNA_primase_DnaG"/>
</dbReference>
<dbReference type="InterPro" id="IPR030846">
    <property type="entry name" value="DnaG_bac"/>
</dbReference>
<dbReference type="PANTHER" id="PTHR30313">
    <property type="entry name" value="DNA PRIMASE"/>
    <property type="match status" value="1"/>
</dbReference>
<dbReference type="InterPro" id="IPR034151">
    <property type="entry name" value="TOPRIM_DnaG_bac"/>
</dbReference>
<sequence>MISQRTIDIILETARVEEVVGDFVTLKRAGSSLKGLSPFGNEKTPSFVVSPAKQIWKDFSSGRGGNVVTFLMEVEQFTYPEALRWLAKRYNIEIEEDGEYTFEQQQEEKDRESLYILTDFAKKFFTNQLHNSEEGNLIGLSYFRERGFTKETIDKFELGYSPKQWDAFAEYALKNGYSKELIEEAGLATFKEDNKKYDKFRERVMFPIYSFSGRTLGFGGRILRNDAKAAKYLNSPENKIYHKSKTLYGLFQAKQHITKADQCFLVEGYTDVLSLHQAGIQNVVASSGTALTNEQIRLIKRLTENIIVMYDGDNAGIKASFRGIDMILEQEMNVKILLLPEGEDPDSFAKKHSTTEIEAYIKENASDFIRFKANVLLEDAKNDPIKKAELIREIVKSISLIPNIIKQEVYIAETSKIMEIREEVLFKELAQLQNSGDKSTSSSSHITDNARTKKPAISVVPSTKEVINVQQTVENEIIKLIMQFGDLEVDLKNENNELYKTTVNQEIISQFDENELSLSNPLYQSILEEVKVGLGNDELRTGTYFSRLTNPEIVQLASEMMLEKHSLSENWTVKQGINIKKKEEFVHKDLFDVLLRFKIIYIDNVIKELMHQTKNPELSIEETSQILQQIMHFTGLKNILNQHLNRII</sequence>
<evidence type="ECO:0000256" key="8">
    <source>
        <dbReference type="ARBA" id="ARBA00022833"/>
    </source>
</evidence>
<dbReference type="SMART" id="SM00400">
    <property type="entry name" value="ZnF_CHCC"/>
    <property type="match status" value="1"/>
</dbReference>
<evidence type="ECO:0000256" key="1">
    <source>
        <dbReference type="ARBA" id="ARBA00022478"/>
    </source>
</evidence>
<dbReference type="EMBL" id="UFXS01000001">
    <property type="protein sequence ID" value="STD55021.1"/>
    <property type="molecule type" value="Genomic_DNA"/>
</dbReference>
<dbReference type="Pfam" id="PF01807">
    <property type="entry name" value="Zn_ribbon_DnaG"/>
    <property type="match status" value="1"/>
</dbReference>
<keyword evidence="10 12" id="KW-0238">DNA-binding</keyword>
<protein>
    <recommendedName>
        <fullName evidence="12">DNA primase</fullName>
        <ecNumber evidence="12">2.7.7.101</ecNumber>
    </recommendedName>
</protein>
<dbReference type="AlphaFoldDB" id="A0A376G4W6"/>
<evidence type="ECO:0000256" key="3">
    <source>
        <dbReference type="ARBA" id="ARBA00022679"/>
    </source>
</evidence>
<evidence type="ECO:0000256" key="5">
    <source>
        <dbReference type="ARBA" id="ARBA00022705"/>
    </source>
</evidence>
<keyword evidence="4 12" id="KW-0548">Nucleotidyltransferase</keyword>
<comment type="function">
    <text evidence="12">RNA polymerase that catalyzes the synthesis of short RNA molecules used as primers for DNA polymerase during DNA replication.</text>
</comment>
<dbReference type="GO" id="GO:1990077">
    <property type="term" value="C:primosome complex"/>
    <property type="evidence" value="ECO:0007669"/>
    <property type="project" value="UniProtKB-KW"/>
</dbReference>
<dbReference type="InterPro" id="IPR036977">
    <property type="entry name" value="DNA_primase_Znf_CHC2"/>
</dbReference>
<dbReference type="Gene3D" id="3.90.980.10">
    <property type="entry name" value="DNA primase, catalytic core, N-terminal domain"/>
    <property type="match status" value="1"/>
</dbReference>
<dbReference type="InterPro" id="IPR050219">
    <property type="entry name" value="DnaG_primase"/>
</dbReference>
<evidence type="ECO:0000256" key="7">
    <source>
        <dbReference type="ARBA" id="ARBA00022771"/>
    </source>
</evidence>
<dbReference type="InterPro" id="IPR006171">
    <property type="entry name" value="TOPRIM_dom"/>
</dbReference>
<evidence type="ECO:0000259" key="13">
    <source>
        <dbReference type="PROSITE" id="PS50880"/>
    </source>
</evidence>
<comment type="catalytic activity">
    <reaction evidence="12">
        <text>ssDNA + n NTP = ssDNA/pppN(pN)n-1 hybrid + (n-1) diphosphate.</text>
        <dbReference type="EC" id="2.7.7.101"/>
    </reaction>
</comment>
<keyword evidence="8" id="KW-0862">Zinc</keyword>
<evidence type="ECO:0000256" key="9">
    <source>
        <dbReference type="ARBA" id="ARBA00022842"/>
    </source>
</evidence>
<dbReference type="CDD" id="cd03364">
    <property type="entry name" value="TOPRIM_DnaG_primases"/>
    <property type="match status" value="1"/>
</dbReference>
<dbReference type="EC" id="2.7.7.101" evidence="12"/>